<dbReference type="Proteomes" id="UP000180252">
    <property type="component" value="Unassembled WGS sequence"/>
</dbReference>
<evidence type="ECO:0000313" key="4">
    <source>
        <dbReference type="Proteomes" id="UP000198319"/>
    </source>
</evidence>
<name>A0A1S1J4H6_9FLAO</name>
<keyword evidence="4" id="KW-1185">Reference proteome</keyword>
<reference evidence="1" key="2">
    <citation type="submission" date="2016-09" db="EMBL/GenBank/DDBJ databases">
        <authorList>
            <person name="Capua I."/>
            <person name="De Benedictis P."/>
            <person name="Joannis T."/>
            <person name="Lombin L.H."/>
            <person name="Cattoli G."/>
        </authorList>
    </citation>
    <scope>NUCLEOTIDE SEQUENCE [LARGE SCALE GENOMIC DNA]</scope>
    <source>
        <strain evidence="1">MSU</strain>
    </source>
</reference>
<reference evidence="2 4" key="3">
    <citation type="submission" date="2016-11" db="EMBL/GenBank/DDBJ databases">
        <title>Whole genomes of Flavobacteriaceae.</title>
        <authorList>
            <person name="Stine C."/>
            <person name="Li C."/>
            <person name="Tadesse D."/>
        </authorList>
    </citation>
    <scope>NUCLEOTIDE SEQUENCE [LARGE SCALE GENOMIC DNA]</scope>
    <source>
        <strain evidence="2 4">ATCC BAA-2541</strain>
    </source>
</reference>
<organism evidence="1 3">
    <name type="scientific">Flavobacterium tructae</name>
    <dbReference type="NCBI Taxonomy" id="1114873"/>
    <lineage>
        <taxon>Bacteria</taxon>
        <taxon>Pseudomonadati</taxon>
        <taxon>Bacteroidota</taxon>
        <taxon>Flavobacteriia</taxon>
        <taxon>Flavobacteriales</taxon>
        <taxon>Flavobacteriaceae</taxon>
        <taxon>Flavobacterium</taxon>
    </lineage>
</organism>
<dbReference type="EMBL" id="MUHG01000018">
    <property type="protein sequence ID" value="OXB19410.1"/>
    <property type="molecule type" value="Genomic_DNA"/>
</dbReference>
<dbReference type="AlphaFoldDB" id="A0A1S1J4H6"/>
<protein>
    <submittedName>
        <fullName evidence="1">Uncharacterized protein</fullName>
    </submittedName>
</protein>
<dbReference type="Pfam" id="PF05766">
    <property type="entry name" value="NinG"/>
    <property type="match status" value="1"/>
</dbReference>
<sequence length="239" mass="27458">MIDAKEKSCKGVGDAKGWGCGVLTKHRVYGLGKMCGCYSNWLLNTEKGKQKLERSIQLGKNKFRKEQQKKEVADKAIQKVAILSPDKYRAKHLQPIINEISRLIDFGQSCIASGNFGKMNGGHFISVGANRTTALNLHNIHIQSFESNHHKSGDQINYRLGLIERYGKTYFEFIETLQRHRPLHLSTDQMIEIASKASRIRLQLKNDPEQKTPFERIELRNKINIELGIYDRNFCEFKH</sequence>
<evidence type="ECO:0000313" key="1">
    <source>
        <dbReference type="EMBL" id="OHT44454.1"/>
    </source>
</evidence>
<dbReference type="InterPro" id="IPR008713">
    <property type="entry name" value="Phage_lambda_NinG"/>
</dbReference>
<dbReference type="RefSeq" id="WP_070907720.1">
    <property type="nucleotide sequence ID" value="NZ_MIKE01000024.1"/>
</dbReference>
<evidence type="ECO:0000313" key="3">
    <source>
        <dbReference type="Proteomes" id="UP000180252"/>
    </source>
</evidence>
<comment type="caution">
    <text evidence="1">The sequence shown here is derived from an EMBL/GenBank/DDBJ whole genome shotgun (WGS) entry which is preliminary data.</text>
</comment>
<dbReference type="OrthoDB" id="5741553at2"/>
<dbReference type="EMBL" id="MIKE01000024">
    <property type="protein sequence ID" value="OHT44454.1"/>
    <property type="molecule type" value="Genomic_DNA"/>
</dbReference>
<dbReference type="Proteomes" id="UP000198319">
    <property type="component" value="Unassembled WGS sequence"/>
</dbReference>
<reference evidence="3" key="1">
    <citation type="submission" date="2016-09" db="EMBL/GenBank/DDBJ databases">
        <authorList>
            <person name="Chen S."/>
            <person name="Walker E."/>
        </authorList>
    </citation>
    <scope>NUCLEOTIDE SEQUENCE [LARGE SCALE GENOMIC DNA]</scope>
    <source>
        <strain evidence="3">MSU</strain>
    </source>
</reference>
<accession>A0A1S1J4H6</accession>
<evidence type="ECO:0000313" key="2">
    <source>
        <dbReference type="EMBL" id="OXB19410.1"/>
    </source>
</evidence>
<proteinExistence type="predicted"/>
<gene>
    <name evidence="2" type="ORF">B0A71_12770</name>
    <name evidence="1" type="ORF">BHE19_12100</name>
</gene>
<dbReference type="STRING" id="1278819.BHE19_12100"/>